<proteinExistence type="predicted"/>
<organism evidence="2">
    <name type="scientific">viral metagenome</name>
    <dbReference type="NCBI Taxonomy" id="1070528"/>
    <lineage>
        <taxon>unclassified sequences</taxon>
        <taxon>metagenomes</taxon>
        <taxon>organismal metagenomes</taxon>
    </lineage>
</organism>
<evidence type="ECO:0000313" key="2">
    <source>
        <dbReference type="EMBL" id="QHT10388.1"/>
    </source>
</evidence>
<dbReference type="PROSITE" id="PS50830">
    <property type="entry name" value="TNASE_3"/>
    <property type="match status" value="1"/>
</dbReference>
<dbReference type="Gene3D" id="2.40.50.90">
    <property type="match status" value="1"/>
</dbReference>
<dbReference type="SUPFAM" id="SSF50199">
    <property type="entry name" value="Staphylococcal nuclease"/>
    <property type="match status" value="1"/>
</dbReference>
<protein>
    <recommendedName>
        <fullName evidence="1">TNase-like domain-containing protein</fullName>
    </recommendedName>
</protein>
<dbReference type="InterPro" id="IPR016071">
    <property type="entry name" value="Staphylococal_nuclease_OB-fold"/>
</dbReference>
<evidence type="ECO:0000259" key="1">
    <source>
        <dbReference type="PROSITE" id="PS50830"/>
    </source>
</evidence>
<name>A0A6C0D0U7_9ZZZZ</name>
<sequence length="139" mass="16160">MSAQVTTTNDELLNANSSVPFFNLKGHTCRAKVVHVYDGDTVHLVFEYLGHLFKWHARIAHVDTPELKTKNLEEKKLGYEVRDKLKELINEKIVDVVCLDFDKYGRVLTEITYNGTRVDKWLIDNGYAKLYEGKTKEKW</sequence>
<accession>A0A6C0D0U7</accession>
<dbReference type="InterPro" id="IPR035437">
    <property type="entry name" value="SNase_OB-fold_sf"/>
</dbReference>
<feature type="domain" description="TNase-like" evidence="1">
    <location>
        <begin position="27"/>
        <end position="139"/>
    </location>
</feature>
<reference evidence="2" key="1">
    <citation type="journal article" date="2020" name="Nature">
        <title>Giant virus diversity and host interactions through global metagenomics.</title>
        <authorList>
            <person name="Schulz F."/>
            <person name="Roux S."/>
            <person name="Paez-Espino D."/>
            <person name="Jungbluth S."/>
            <person name="Walsh D.A."/>
            <person name="Denef V.J."/>
            <person name="McMahon K.D."/>
            <person name="Konstantinidis K.T."/>
            <person name="Eloe-Fadrosh E.A."/>
            <person name="Kyrpides N.C."/>
            <person name="Woyke T."/>
        </authorList>
    </citation>
    <scope>NUCLEOTIDE SEQUENCE</scope>
    <source>
        <strain evidence="2">GVMAG-M-3300023174-107</strain>
    </source>
</reference>
<dbReference type="SMART" id="SM00318">
    <property type="entry name" value="SNc"/>
    <property type="match status" value="1"/>
</dbReference>
<dbReference type="EMBL" id="MN739520">
    <property type="protein sequence ID" value="QHT10388.1"/>
    <property type="molecule type" value="Genomic_DNA"/>
</dbReference>
<dbReference type="Pfam" id="PF00565">
    <property type="entry name" value="SNase"/>
    <property type="match status" value="1"/>
</dbReference>
<dbReference type="AlphaFoldDB" id="A0A6C0D0U7"/>